<sequence>MKEKILYIVLAVSVGINVGLIGIFLFITINRPLRDFQHFDGRRFNKDGRFENIRGFMERVEVLNRPYFDKLEEDREKITDILRSDKPDTSILDSFLREQAKTRYFIDKNLAFSIVNFKGKLNEEEKELLNSFLENRGIPSKMKRIKKIKIIKKEEK</sequence>
<gene>
    <name evidence="2" type="ORF">XE03_0218</name>
</gene>
<feature type="transmembrane region" description="Helical" evidence="1">
    <location>
        <begin position="6"/>
        <end position="29"/>
    </location>
</feature>
<reference evidence="3" key="1">
    <citation type="journal article" date="2015" name="MBio">
        <title>Genome-Resolved Metagenomic Analysis Reveals Roles for Candidate Phyla and Other Microbial Community Members in Biogeochemical Transformations in Oil Reservoirs.</title>
        <authorList>
            <person name="Hu P."/>
            <person name="Tom L."/>
            <person name="Singh A."/>
            <person name="Thomas B.C."/>
            <person name="Baker B.J."/>
            <person name="Piceno Y.M."/>
            <person name="Andersen G.L."/>
            <person name="Banfield J.F."/>
        </authorList>
    </citation>
    <scope>NUCLEOTIDE SEQUENCE [LARGE SCALE GENOMIC DNA]</scope>
</reference>
<evidence type="ECO:0008006" key="4">
    <source>
        <dbReference type="Google" id="ProtNLM"/>
    </source>
</evidence>
<dbReference type="Proteomes" id="UP000053467">
    <property type="component" value="Unassembled WGS sequence"/>
</dbReference>
<keyword evidence="1" id="KW-1133">Transmembrane helix</keyword>
<evidence type="ECO:0000313" key="2">
    <source>
        <dbReference type="EMBL" id="KUK88212.1"/>
    </source>
</evidence>
<evidence type="ECO:0000313" key="3">
    <source>
        <dbReference type="Proteomes" id="UP000053467"/>
    </source>
</evidence>
<organism evidence="2 3">
    <name type="scientific">candidate division TA06 bacterium 34_109</name>
    <dbReference type="NCBI Taxonomy" id="1635277"/>
    <lineage>
        <taxon>Bacteria</taxon>
        <taxon>Bacteria division TA06</taxon>
    </lineage>
</organism>
<dbReference type="EMBL" id="LGGX01000001">
    <property type="protein sequence ID" value="KUK88212.1"/>
    <property type="molecule type" value="Genomic_DNA"/>
</dbReference>
<dbReference type="AlphaFoldDB" id="A0A124G0Q8"/>
<protein>
    <recommendedName>
        <fullName evidence="4">Periplasmic heavy metal sensor</fullName>
    </recommendedName>
</protein>
<proteinExistence type="predicted"/>
<accession>A0A124G0Q8</accession>
<comment type="caution">
    <text evidence="2">The sequence shown here is derived from an EMBL/GenBank/DDBJ whole genome shotgun (WGS) entry which is preliminary data.</text>
</comment>
<keyword evidence="1" id="KW-0472">Membrane</keyword>
<evidence type="ECO:0000256" key="1">
    <source>
        <dbReference type="SAM" id="Phobius"/>
    </source>
</evidence>
<keyword evidence="1" id="KW-0812">Transmembrane</keyword>
<name>A0A124G0Q8_UNCT6</name>